<feature type="compositionally biased region" description="Basic and acidic residues" evidence="1">
    <location>
        <begin position="34"/>
        <end position="43"/>
    </location>
</feature>
<reference evidence="2" key="1">
    <citation type="submission" date="2020-06" db="EMBL/GenBank/DDBJ databases">
        <authorList>
            <person name="Li T."/>
            <person name="Hu X."/>
            <person name="Zhang T."/>
            <person name="Song X."/>
            <person name="Zhang H."/>
            <person name="Dai N."/>
            <person name="Sheng W."/>
            <person name="Hou X."/>
            <person name="Wei L."/>
        </authorList>
    </citation>
    <scope>NUCLEOTIDE SEQUENCE</scope>
    <source>
        <strain evidence="2">G02</strain>
        <tissue evidence="2">Leaf</tissue>
    </source>
</reference>
<feature type="compositionally biased region" description="Basic residues" evidence="1">
    <location>
        <begin position="45"/>
        <end position="67"/>
    </location>
</feature>
<protein>
    <submittedName>
        <fullName evidence="2">Uncharacterized protein</fullName>
    </submittedName>
</protein>
<sequence length="85" mass="9898">MAQIFIYFNRQQREGSEGKGREGKKEGRRRWRERKGEAMEGKGRAAGRHVGKATVRGKRRGRGRRWWQRGGMTGVDWRGRDGVAR</sequence>
<name>A0AAW2UAF1_SESRA</name>
<reference evidence="2" key="2">
    <citation type="journal article" date="2024" name="Plant">
        <title>Genomic evolution and insights into agronomic trait innovations of Sesamum species.</title>
        <authorList>
            <person name="Miao H."/>
            <person name="Wang L."/>
            <person name="Qu L."/>
            <person name="Liu H."/>
            <person name="Sun Y."/>
            <person name="Le M."/>
            <person name="Wang Q."/>
            <person name="Wei S."/>
            <person name="Zheng Y."/>
            <person name="Lin W."/>
            <person name="Duan Y."/>
            <person name="Cao H."/>
            <person name="Xiong S."/>
            <person name="Wang X."/>
            <person name="Wei L."/>
            <person name="Li C."/>
            <person name="Ma Q."/>
            <person name="Ju M."/>
            <person name="Zhao R."/>
            <person name="Li G."/>
            <person name="Mu C."/>
            <person name="Tian Q."/>
            <person name="Mei H."/>
            <person name="Zhang T."/>
            <person name="Gao T."/>
            <person name="Zhang H."/>
        </authorList>
    </citation>
    <scope>NUCLEOTIDE SEQUENCE</scope>
    <source>
        <strain evidence="2">G02</strain>
    </source>
</reference>
<organism evidence="2">
    <name type="scientific">Sesamum radiatum</name>
    <name type="common">Black benniseed</name>
    <dbReference type="NCBI Taxonomy" id="300843"/>
    <lineage>
        <taxon>Eukaryota</taxon>
        <taxon>Viridiplantae</taxon>
        <taxon>Streptophyta</taxon>
        <taxon>Embryophyta</taxon>
        <taxon>Tracheophyta</taxon>
        <taxon>Spermatophyta</taxon>
        <taxon>Magnoliopsida</taxon>
        <taxon>eudicotyledons</taxon>
        <taxon>Gunneridae</taxon>
        <taxon>Pentapetalae</taxon>
        <taxon>asterids</taxon>
        <taxon>lamiids</taxon>
        <taxon>Lamiales</taxon>
        <taxon>Pedaliaceae</taxon>
        <taxon>Sesamum</taxon>
    </lineage>
</organism>
<feature type="compositionally biased region" description="Basic and acidic residues" evidence="1">
    <location>
        <begin position="11"/>
        <end position="25"/>
    </location>
</feature>
<evidence type="ECO:0000256" key="1">
    <source>
        <dbReference type="SAM" id="MobiDB-lite"/>
    </source>
</evidence>
<dbReference type="EMBL" id="JACGWJ010000006">
    <property type="protein sequence ID" value="KAL0413879.1"/>
    <property type="molecule type" value="Genomic_DNA"/>
</dbReference>
<evidence type="ECO:0000313" key="2">
    <source>
        <dbReference type="EMBL" id="KAL0413879.1"/>
    </source>
</evidence>
<dbReference type="AlphaFoldDB" id="A0AAW2UAF1"/>
<accession>A0AAW2UAF1</accession>
<proteinExistence type="predicted"/>
<feature type="region of interest" description="Disordered" evidence="1">
    <location>
        <begin position="8"/>
        <end position="67"/>
    </location>
</feature>
<gene>
    <name evidence="2" type="ORF">Sradi_1589600</name>
</gene>
<comment type="caution">
    <text evidence="2">The sequence shown here is derived from an EMBL/GenBank/DDBJ whole genome shotgun (WGS) entry which is preliminary data.</text>
</comment>